<reference evidence="1" key="2">
    <citation type="submission" date="2020-05" db="UniProtKB">
        <authorList>
            <consortium name="EnsemblMetazoa"/>
        </authorList>
    </citation>
    <scope>IDENTIFICATION</scope>
    <source>
        <strain evidence="1">IAEA</strain>
    </source>
</reference>
<dbReference type="EnsemblMetazoa" id="GPPI003472-RA">
    <property type="protein sequence ID" value="GPPI003472-PA"/>
    <property type="gene ID" value="GPPI003472"/>
</dbReference>
<name>A0A1B0AP35_9MUSC</name>
<evidence type="ECO:0000313" key="2">
    <source>
        <dbReference type="Proteomes" id="UP000092460"/>
    </source>
</evidence>
<dbReference type="AlphaFoldDB" id="A0A1B0AP35"/>
<dbReference type="Gene3D" id="1.20.930.60">
    <property type="match status" value="1"/>
</dbReference>
<proteinExistence type="predicted"/>
<organism evidence="1 2">
    <name type="scientific">Glossina palpalis gambiensis</name>
    <dbReference type="NCBI Taxonomy" id="67801"/>
    <lineage>
        <taxon>Eukaryota</taxon>
        <taxon>Metazoa</taxon>
        <taxon>Ecdysozoa</taxon>
        <taxon>Arthropoda</taxon>
        <taxon>Hexapoda</taxon>
        <taxon>Insecta</taxon>
        <taxon>Pterygota</taxon>
        <taxon>Neoptera</taxon>
        <taxon>Endopterygota</taxon>
        <taxon>Diptera</taxon>
        <taxon>Brachycera</taxon>
        <taxon>Muscomorpha</taxon>
        <taxon>Hippoboscoidea</taxon>
        <taxon>Glossinidae</taxon>
        <taxon>Glossina</taxon>
    </lineage>
</organism>
<sequence>MSDDFRDRFDIIDTNTPRHALLSGRYKKSFAYIFLRDRMPVILTQIIDDLLKDKDEIVRRFGETLPVYCSDTLNFNLPLSLLLCPALVLIERQV</sequence>
<protein>
    <submittedName>
        <fullName evidence="1">Uncharacterized protein</fullName>
    </submittedName>
</protein>
<dbReference type="EMBL" id="JXJN01001123">
    <property type="status" value="NOT_ANNOTATED_CDS"/>
    <property type="molecule type" value="Genomic_DNA"/>
</dbReference>
<dbReference type="VEuPathDB" id="VectorBase:GPPI003472"/>
<keyword evidence="2" id="KW-1185">Reference proteome</keyword>
<accession>A0A1B0AP35</accession>
<evidence type="ECO:0000313" key="1">
    <source>
        <dbReference type="EnsemblMetazoa" id="GPPI003472-PA"/>
    </source>
</evidence>
<dbReference type="Proteomes" id="UP000092460">
    <property type="component" value="Unassembled WGS sequence"/>
</dbReference>
<reference evidence="2" key="1">
    <citation type="submission" date="2015-01" db="EMBL/GenBank/DDBJ databases">
        <authorList>
            <person name="Aksoy S."/>
            <person name="Warren W."/>
            <person name="Wilson R.K."/>
        </authorList>
    </citation>
    <scope>NUCLEOTIDE SEQUENCE [LARGE SCALE GENOMIC DNA]</scope>
    <source>
        <strain evidence="2">IAEA</strain>
    </source>
</reference>
<dbReference type="EMBL" id="JXJN01001124">
    <property type="status" value="NOT_ANNOTATED_CDS"/>
    <property type="molecule type" value="Genomic_DNA"/>
</dbReference>